<evidence type="ECO:0000313" key="2">
    <source>
        <dbReference type="EMBL" id="KAL3760788.1"/>
    </source>
</evidence>
<dbReference type="InterPro" id="IPR029056">
    <property type="entry name" value="Ribokinase-like"/>
</dbReference>
<name>A0ABD3MA01_9STRA</name>
<dbReference type="PANTHER" id="PTHR46566">
    <property type="entry name" value="1-PHOSPHOFRUCTOKINASE-RELATED"/>
    <property type="match status" value="1"/>
</dbReference>
<dbReference type="PANTHER" id="PTHR46566:SF2">
    <property type="entry name" value="ATP-DEPENDENT 6-PHOSPHOFRUCTOKINASE ISOZYME 2"/>
    <property type="match status" value="1"/>
</dbReference>
<dbReference type="SUPFAM" id="SSF53613">
    <property type="entry name" value="Ribokinase-like"/>
    <property type="match status" value="1"/>
</dbReference>
<dbReference type="AlphaFoldDB" id="A0ABD3MA01"/>
<protein>
    <recommendedName>
        <fullName evidence="4">Carbohydrate kinase PfkB domain-containing protein</fullName>
    </recommendedName>
</protein>
<accession>A0ABD3MA01</accession>
<keyword evidence="1" id="KW-0732">Signal</keyword>
<comment type="caution">
    <text evidence="2">The sequence shown here is derived from an EMBL/GenBank/DDBJ whole genome shotgun (WGS) entry which is preliminary data.</text>
</comment>
<organism evidence="2 3">
    <name type="scientific">Discostella pseudostelligera</name>
    <dbReference type="NCBI Taxonomy" id="259834"/>
    <lineage>
        <taxon>Eukaryota</taxon>
        <taxon>Sar</taxon>
        <taxon>Stramenopiles</taxon>
        <taxon>Ochrophyta</taxon>
        <taxon>Bacillariophyta</taxon>
        <taxon>Coscinodiscophyceae</taxon>
        <taxon>Thalassiosirophycidae</taxon>
        <taxon>Stephanodiscales</taxon>
        <taxon>Stephanodiscaceae</taxon>
        <taxon>Discostella</taxon>
    </lineage>
</organism>
<dbReference type="Proteomes" id="UP001530293">
    <property type="component" value="Unassembled WGS sequence"/>
</dbReference>
<dbReference type="Gene3D" id="3.40.1190.20">
    <property type="match status" value="1"/>
</dbReference>
<dbReference type="EMBL" id="JALLBG020000171">
    <property type="protein sequence ID" value="KAL3760788.1"/>
    <property type="molecule type" value="Genomic_DNA"/>
</dbReference>
<sequence length="432" mass="44983">MKLSLGVLLAAIMASSSVTTTTTNALSQSIVVVGLNAALQKRFILPPGKNLEPGNVHRAHITETGVGGKGQDVGVALSCLMLSNQSGQQQQSSTTTCDDKVLLAQFLGMGPEGDAVSDMLQSKYGLSDALTIRNNAPLRTCTTIVGADQATELVETSGEVTALEMKALQDKVEEMTNQGGRANGVCIMGSMPPGCDEDTYADLTSRLADSNTLVLIDSVIGLEPLLSSLKTTFGNNKEKQGGVVLKLNAAEICNLAGVAKGAGETDQVTLDELTASTIGFVTKYANAIGALDYLCITDGKFPGYLVEIPSSVSSSVRTWQLPSVDLSNAGMLYPIGAGDTVAAGTLAAWQYLHHNSGVVPSRIGKLLLERRAQWSSGEGGASSDEAKGYNVATAFAFGLACGSASCLKQENSVFDVDDAIKFFGGMAKPVIR</sequence>
<evidence type="ECO:0008006" key="4">
    <source>
        <dbReference type="Google" id="ProtNLM"/>
    </source>
</evidence>
<keyword evidence="3" id="KW-1185">Reference proteome</keyword>
<evidence type="ECO:0000313" key="3">
    <source>
        <dbReference type="Proteomes" id="UP001530293"/>
    </source>
</evidence>
<proteinExistence type="predicted"/>
<feature type="chain" id="PRO_5044780766" description="Carbohydrate kinase PfkB domain-containing protein" evidence="1">
    <location>
        <begin position="21"/>
        <end position="432"/>
    </location>
</feature>
<feature type="signal peptide" evidence="1">
    <location>
        <begin position="1"/>
        <end position="20"/>
    </location>
</feature>
<evidence type="ECO:0000256" key="1">
    <source>
        <dbReference type="SAM" id="SignalP"/>
    </source>
</evidence>
<reference evidence="2 3" key="1">
    <citation type="submission" date="2024-10" db="EMBL/GenBank/DDBJ databases">
        <title>Updated reference genomes for cyclostephanoid diatoms.</title>
        <authorList>
            <person name="Roberts W.R."/>
            <person name="Alverson A.J."/>
        </authorList>
    </citation>
    <scope>NUCLEOTIDE SEQUENCE [LARGE SCALE GENOMIC DNA]</scope>
    <source>
        <strain evidence="2 3">AJA232-27</strain>
    </source>
</reference>
<gene>
    <name evidence="2" type="ORF">ACHAWU_007854</name>
</gene>